<organism evidence="1 2">
    <name type="scientific">Propionispora hippei DSM 15287</name>
    <dbReference type="NCBI Taxonomy" id="1123003"/>
    <lineage>
        <taxon>Bacteria</taxon>
        <taxon>Bacillati</taxon>
        <taxon>Bacillota</taxon>
        <taxon>Negativicutes</taxon>
        <taxon>Selenomonadales</taxon>
        <taxon>Sporomusaceae</taxon>
        <taxon>Propionispora</taxon>
    </lineage>
</organism>
<dbReference type="InterPro" id="IPR010994">
    <property type="entry name" value="RuvA_2-like"/>
</dbReference>
<dbReference type="EMBL" id="FQZD01000004">
    <property type="protein sequence ID" value="SHI33857.1"/>
    <property type="molecule type" value="Genomic_DNA"/>
</dbReference>
<proteinExistence type="predicted"/>
<protein>
    <submittedName>
        <fullName evidence="1">TIGR00375 family protein</fullName>
    </submittedName>
</protein>
<dbReference type="RefSeq" id="WP_149733045.1">
    <property type="nucleotide sequence ID" value="NZ_FQZD01000004.1"/>
</dbReference>
<evidence type="ECO:0000313" key="2">
    <source>
        <dbReference type="Proteomes" id="UP000322917"/>
    </source>
</evidence>
<evidence type="ECO:0000313" key="1">
    <source>
        <dbReference type="EMBL" id="SHI33857.1"/>
    </source>
</evidence>
<dbReference type="SUPFAM" id="SSF89550">
    <property type="entry name" value="PHP domain-like"/>
    <property type="match status" value="1"/>
</dbReference>
<sequence length="396" mass="43419">MRQFFADLHIHVGQTADGKWIKIPSSRHLTVENILVEATTRKGLQLVGIVDALSPLVMADVTRLVEQGLLRQAGGGGYLYEQKTLLLLGAEIETAEADGRLAHTLVYLPDLDAMRDFSRYMSRHIKNVELSTQNAHMPFQKLVQLAASFEAVIIPAHVFTPFKSLYGACSERLSKLVSDRELAKLSAIELGLSADSDMADRLAELAGFSFVTNSDAHSPQKIAREYTAFLLERADFSQFRAALARTGSNRILANYGLDPRLGKYHRNLCNACGQSGIELIGGPESICSHCGSKKVVRGVRERIEILADWESSRHPAYRPPYFYQIPLEFIPGLGAKTLGKLLASFGTEMNILHQVSLLELERVAGKAIAGQIARIRSGSVSITEGAGGIYGKLNIE</sequence>
<dbReference type="PANTHER" id="PTHR40084:SF1">
    <property type="entry name" value="PHOSPHOTRANSFERASE"/>
    <property type="match status" value="1"/>
</dbReference>
<accession>A0A1M6ABQ6</accession>
<dbReference type="OrthoDB" id="9810135at2"/>
<dbReference type="PANTHER" id="PTHR40084">
    <property type="entry name" value="PHOSPHOHYDROLASE, PHP FAMILY"/>
    <property type="match status" value="1"/>
</dbReference>
<dbReference type="Pfam" id="PF13263">
    <property type="entry name" value="PHP_C"/>
    <property type="match status" value="1"/>
</dbReference>
<name>A0A1M6ABQ6_9FIRM</name>
<keyword evidence="2" id="KW-1185">Reference proteome</keyword>
<dbReference type="Proteomes" id="UP000322917">
    <property type="component" value="Unassembled WGS sequence"/>
</dbReference>
<reference evidence="1 2" key="1">
    <citation type="submission" date="2016-11" db="EMBL/GenBank/DDBJ databases">
        <authorList>
            <person name="Varghese N."/>
            <person name="Submissions S."/>
        </authorList>
    </citation>
    <scope>NUCLEOTIDE SEQUENCE [LARGE SCALE GENOMIC DNA]</scope>
    <source>
        <strain evidence="1 2">DSM 15287</strain>
    </source>
</reference>
<dbReference type="Gene3D" id="3.20.20.140">
    <property type="entry name" value="Metal-dependent hydrolases"/>
    <property type="match status" value="1"/>
</dbReference>
<dbReference type="SUPFAM" id="SSF47781">
    <property type="entry name" value="RuvA domain 2-like"/>
    <property type="match status" value="1"/>
</dbReference>
<dbReference type="CDD" id="cd19067">
    <property type="entry name" value="PfuEndoQ-like"/>
    <property type="match status" value="1"/>
</dbReference>
<gene>
    <name evidence="1" type="ORF">SAMN02745170_00101</name>
</gene>
<dbReference type="AlphaFoldDB" id="A0A1M6ABQ6"/>
<dbReference type="InterPro" id="IPR016195">
    <property type="entry name" value="Pol/histidinol_Pase-like"/>
</dbReference>